<name>A0A5C5ZHF0_9BACT</name>
<comment type="caution">
    <text evidence="3">The sequence shown here is derived from an EMBL/GenBank/DDBJ whole genome shotgun (WGS) entry which is preliminary data.</text>
</comment>
<dbReference type="EMBL" id="SJPQ01000004">
    <property type="protein sequence ID" value="TWT86578.1"/>
    <property type="molecule type" value="Genomic_DNA"/>
</dbReference>
<dbReference type="Gene3D" id="2.40.10.480">
    <property type="match status" value="1"/>
</dbReference>
<proteinExistence type="predicted"/>
<reference evidence="3 4" key="1">
    <citation type="submission" date="2019-02" db="EMBL/GenBank/DDBJ databases">
        <title>Deep-cultivation of Planctomycetes and their phenomic and genomic characterization uncovers novel biology.</title>
        <authorList>
            <person name="Wiegand S."/>
            <person name="Jogler M."/>
            <person name="Boedeker C."/>
            <person name="Pinto D."/>
            <person name="Vollmers J."/>
            <person name="Rivas-Marin E."/>
            <person name="Kohn T."/>
            <person name="Peeters S.H."/>
            <person name="Heuer A."/>
            <person name="Rast P."/>
            <person name="Oberbeckmann S."/>
            <person name="Bunk B."/>
            <person name="Jeske O."/>
            <person name="Meyerdierks A."/>
            <person name="Storesund J.E."/>
            <person name="Kallscheuer N."/>
            <person name="Luecker S."/>
            <person name="Lage O.M."/>
            <person name="Pohl T."/>
            <person name="Merkel B.J."/>
            <person name="Hornburger P."/>
            <person name="Mueller R.-W."/>
            <person name="Bruemmer F."/>
            <person name="Labrenz M."/>
            <person name="Spormann A.M."/>
            <person name="Op Den Camp H."/>
            <person name="Overmann J."/>
            <person name="Amann R."/>
            <person name="Jetten M.S.M."/>
            <person name="Mascher T."/>
            <person name="Medema M.H."/>
            <person name="Devos D.P."/>
            <person name="Kaster A.-K."/>
            <person name="Ovreas L."/>
            <person name="Rohde M."/>
            <person name="Galperin M.Y."/>
            <person name="Jogler C."/>
        </authorList>
    </citation>
    <scope>NUCLEOTIDE SEQUENCE [LARGE SCALE GENOMIC DNA]</scope>
    <source>
        <strain evidence="3 4">Mal64</strain>
    </source>
</reference>
<dbReference type="AlphaFoldDB" id="A0A5C5ZHF0"/>
<dbReference type="PANTHER" id="PTHR34512">
    <property type="entry name" value="CELL SURFACE PROTEIN"/>
    <property type="match status" value="1"/>
</dbReference>
<feature type="domain" description="Pyrrolo-quinoline quinone repeat" evidence="2">
    <location>
        <begin position="106"/>
        <end position="225"/>
    </location>
</feature>
<gene>
    <name evidence="3" type="primary">bamB_4</name>
    <name evidence="3" type="ORF">Mal64_34040</name>
</gene>
<dbReference type="SMART" id="SM00564">
    <property type="entry name" value="PQQ"/>
    <property type="match status" value="3"/>
</dbReference>
<dbReference type="OrthoDB" id="4726955at2"/>
<dbReference type="InterPro" id="IPR002372">
    <property type="entry name" value="PQQ_rpt_dom"/>
</dbReference>
<accession>A0A5C5ZHF0</accession>
<dbReference type="RefSeq" id="WP_146402459.1">
    <property type="nucleotide sequence ID" value="NZ_SJPQ01000004.1"/>
</dbReference>
<dbReference type="Proteomes" id="UP000315440">
    <property type="component" value="Unassembled WGS sequence"/>
</dbReference>
<feature type="signal peptide" evidence="1">
    <location>
        <begin position="1"/>
        <end position="30"/>
    </location>
</feature>
<dbReference type="SUPFAM" id="SSF50998">
    <property type="entry name" value="Quinoprotein alcohol dehydrogenase-like"/>
    <property type="match status" value="1"/>
</dbReference>
<organism evidence="3 4">
    <name type="scientific">Pseudobythopirellula maris</name>
    <dbReference type="NCBI Taxonomy" id="2527991"/>
    <lineage>
        <taxon>Bacteria</taxon>
        <taxon>Pseudomonadati</taxon>
        <taxon>Planctomycetota</taxon>
        <taxon>Planctomycetia</taxon>
        <taxon>Pirellulales</taxon>
        <taxon>Lacipirellulaceae</taxon>
        <taxon>Pseudobythopirellula</taxon>
    </lineage>
</organism>
<keyword evidence="4" id="KW-1185">Reference proteome</keyword>
<dbReference type="Gene3D" id="2.130.10.10">
    <property type="entry name" value="YVTN repeat-like/Quinoprotein amine dehydrogenase"/>
    <property type="match status" value="1"/>
</dbReference>
<dbReference type="Pfam" id="PF13360">
    <property type="entry name" value="PQQ_2"/>
    <property type="match status" value="1"/>
</dbReference>
<dbReference type="InterPro" id="IPR011047">
    <property type="entry name" value="Quinoprotein_ADH-like_sf"/>
</dbReference>
<feature type="chain" id="PRO_5023132486" evidence="1">
    <location>
        <begin position="31"/>
        <end position="447"/>
    </location>
</feature>
<evidence type="ECO:0000313" key="4">
    <source>
        <dbReference type="Proteomes" id="UP000315440"/>
    </source>
</evidence>
<dbReference type="PANTHER" id="PTHR34512:SF30">
    <property type="entry name" value="OUTER MEMBRANE PROTEIN ASSEMBLY FACTOR BAMB"/>
    <property type="match status" value="1"/>
</dbReference>
<evidence type="ECO:0000256" key="1">
    <source>
        <dbReference type="SAM" id="SignalP"/>
    </source>
</evidence>
<keyword evidence="1" id="KW-0732">Signal</keyword>
<dbReference type="InterPro" id="IPR018391">
    <property type="entry name" value="PQQ_b-propeller_rpt"/>
</dbReference>
<sequence length="447" mass="48662" precursor="true">MLLSSRPTASLLLAIVCLAAAHSLVSTAVADDWPHWMGPERDNVWREEGLLEEFPEGGPEVVWRTPTAGGYAGPAVADGRVFVADFVTEGDYTAANFERKALVGAERVRCLDQTTGKLLWEHESAVEYAISYPAGPRCTPAVDGDHVYTLGAEGHLFCFEAATGKVVWERHLPTDYKTKPALWGYAAPPLIDGDKLITLAGGEGSHVVALDKATGKELWRSLTAPEQGYSPPTIIEAGGSRQLILLRPDAVSSVDPETGEEHWSVPYQATGGSIIMAPLQMGEHLYAAGYQDQSLLLKLAADKPAAEVVWRNRRKQAVSPVNVQPIIVGDILYGMGGGGSLAAVKLPEGRRLWDTPAPVSKRPLGTGTAFIVRQGESDRFWLFNENGELLIARLTPEGYEELDRAKILEPTNVAFGRDVVWCMPAFADQRMYVRNDKECVCVELAKE</sequence>
<evidence type="ECO:0000259" key="2">
    <source>
        <dbReference type="Pfam" id="PF13360"/>
    </source>
</evidence>
<protein>
    <submittedName>
        <fullName evidence="3">Outer membrane protein assembly factor BamB</fullName>
    </submittedName>
</protein>
<dbReference type="InterPro" id="IPR015943">
    <property type="entry name" value="WD40/YVTN_repeat-like_dom_sf"/>
</dbReference>
<evidence type="ECO:0000313" key="3">
    <source>
        <dbReference type="EMBL" id="TWT86578.1"/>
    </source>
</evidence>